<keyword evidence="1" id="KW-0812">Transmembrane</keyword>
<gene>
    <name evidence="2" type="ORF">DZC52_10395</name>
</gene>
<accession>A0A3E1K745</accession>
<dbReference type="RefSeq" id="WP_116651078.1">
    <property type="nucleotide sequence ID" value="NZ_QUZK01000041.1"/>
</dbReference>
<dbReference type="EMBL" id="QUZK01000041">
    <property type="protein sequence ID" value="RFF29844.1"/>
    <property type="molecule type" value="Genomic_DNA"/>
</dbReference>
<dbReference type="Proteomes" id="UP000260351">
    <property type="component" value="Unassembled WGS sequence"/>
</dbReference>
<reference evidence="2 3" key="1">
    <citation type="submission" date="2018-08" db="EMBL/GenBank/DDBJ databases">
        <title>Wenzhouxiangella salilacus sp. nov., a novel bacterium isolated from a saline lake in Xinjiang Province, China.</title>
        <authorList>
            <person name="Han S."/>
        </authorList>
    </citation>
    <scope>NUCLEOTIDE SEQUENCE [LARGE SCALE GENOMIC DNA]</scope>
    <source>
        <strain evidence="2 3">XDB06</strain>
    </source>
</reference>
<comment type="caution">
    <text evidence="2">The sequence shown here is derived from an EMBL/GenBank/DDBJ whole genome shotgun (WGS) entry which is preliminary data.</text>
</comment>
<name>A0A3E1K745_9GAMM</name>
<organism evidence="2 3">
    <name type="scientific">Wenzhouxiangella sediminis</name>
    <dbReference type="NCBI Taxonomy" id="1792836"/>
    <lineage>
        <taxon>Bacteria</taxon>
        <taxon>Pseudomonadati</taxon>
        <taxon>Pseudomonadota</taxon>
        <taxon>Gammaproteobacteria</taxon>
        <taxon>Chromatiales</taxon>
        <taxon>Wenzhouxiangellaceae</taxon>
        <taxon>Wenzhouxiangella</taxon>
    </lineage>
</organism>
<evidence type="ECO:0000313" key="3">
    <source>
        <dbReference type="Proteomes" id="UP000260351"/>
    </source>
</evidence>
<evidence type="ECO:0000256" key="1">
    <source>
        <dbReference type="SAM" id="Phobius"/>
    </source>
</evidence>
<feature type="transmembrane region" description="Helical" evidence="1">
    <location>
        <begin position="39"/>
        <end position="58"/>
    </location>
</feature>
<keyword evidence="1" id="KW-0472">Membrane</keyword>
<keyword evidence="3" id="KW-1185">Reference proteome</keyword>
<sequence length="159" mass="17965">MDDAIDFTRMNRSGPPDDLWPAIAGELDRHRKHRLVRRVSALAAMVTVVVLASVFVQMPEPTSEPGTPSTGSEMMSLADLRAASARLENRLADHRQRPVGGLELESLLWLETELAWLDQQLAEAPADPDLWRQRIELLAELNRRYADGDWRREMLLASV</sequence>
<keyword evidence="1" id="KW-1133">Transmembrane helix</keyword>
<dbReference type="AlphaFoldDB" id="A0A3E1K745"/>
<proteinExistence type="predicted"/>
<evidence type="ECO:0000313" key="2">
    <source>
        <dbReference type="EMBL" id="RFF29844.1"/>
    </source>
</evidence>
<protein>
    <submittedName>
        <fullName evidence="2">Uncharacterized protein</fullName>
    </submittedName>
</protein>